<dbReference type="eggNOG" id="COG5464">
    <property type="taxonomic scope" value="Bacteria"/>
</dbReference>
<dbReference type="HOGENOM" id="CLU_059548_9_0_9"/>
<gene>
    <name evidence="1" type="ordered locus">PTH_2336</name>
</gene>
<accession>A5CZR1</accession>
<dbReference type="KEGG" id="pth:PTH_2336"/>
<dbReference type="EMBL" id="AP009389">
    <property type="protein sequence ID" value="BAF60517.1"/>
    <property type="molecule type" value="Genomic_DNA"/>
</dbReference>
<organism evidence="1 2">
    <name type="scientific">Pelotomaculum thermopropionicum (strain DSM 13744 / JCM 10971 / SI)</name>
    <dbReference type="NCBI Taxonomy" id="370438"/>
    <lineage>
        <taxon>Bacteria</taxon>
        <taxon>Bacillati</taxon>
        <taxon>Bacillota</taxon>
        <taxon>Clostridia</taxon>
        <taxon>Eubacteriales</taxon>
        <taxon>Desulfotomaculaceae</taxon>
        <taxon>Pelotomaculum</taxon>
    </lineage>
</organism>
<evidence type="ECO:0000313" key="1">
    <source>
        <dbReference type="EMBL" id="BAF60517.1"/>
    </source>
</evidence>
<sequence length="68" mass="7395">MQITTGWHEKGRAEGIKEGLKQGIKQGIKEGKLETARAALRKGLPEDVVAEITGLDLETVRRLKGGLN</sequence>
<name>A5CZR1_PELTS</name>
<dbReference type="STRING" id="370438.PTH_2336"/>
<dbReference type="Proteomes" id="UP000006556">
    <property type="component" value="Chromosome"/>
</dbReference>
<evidence type="ECO:0008006" key="3">
    <source>
        <dbReference type="Google" id="ProtNLM"/>
    </source>
</evidence>
<reference evidence="2" key="1">
    <citation type="journal article" date="2008" name="Genome Res.">
        <title>The genome of Pelotomaculum thermopropionicum reveals niche-associated evolution in anaerobic microbiota.</title>
        <authorList>
            <person name="Kosaka T."/>
            <person name="Kato S."/>
            <person name="Shimoyama T."/>
            <person name="Ishii S."/>
            <person name="Abe T."/>
            <person name="Watanabe K."/>
        </authorList>
    </citation>
    <scope>NUCLEOTIDE SEQUENCE [LARGE SCALE GENOMIC DNA]</scope>
    <source>
        <strain evidence="2">DSM 13744 / JCM 10971 / SI</strain>
    </source>
</reference>
<keyword evidence="2" id="KW-1185">Reference proteome</keyword>
<proteinExistence type="predicted"/>
<protein>
    <recommendedName>
        <fullName evidence="3">Transposase</fullName>
    </recommendedName>
</protein>
<dbReference type="AlphaFoldDB" id="A5CZR1"/>
<evidence type="ECO:0000313" key="2">
    <source>
        <dbReference type="Proteomes" id="UP000006556"/>
    </source>
</evidence>